<feature type="region of interest" description="Disordered" evidence="1">
    <location>
        <begin position="49"/>
        <end position="169"/>
    </location>
</feature>
<protein>
    <submittedName>
        <fullName evidence="2">Uncharacterized protein</fullName>
    </submittedName>
</protein>
<feature type="compositionally biased region" description="Basic and acidic residues" evidence="1">
    <location>
        <begin position="120"/>
        <end position="131"/>
    </location>
</feature>
<comment type="caution">
    <text evidence="2">The sequence shown here is derived from an EMBL/GenBank/DDBJ whole genome shotgun (WGS) entry which is preliminary data.</text>
</comment>
<evidence type="ECO:0000256" key="1">
    <source>
        <dbReference type="SAM" id="MobiDB-lite"/>
    </source>
</evidence>
<sequence>MIEQQSASSNDQDPSKDTLDYAPPKYEIRGDTVIDPDYVDIYEEMNKTMFPEGIPGYSPQPAESRGNTNEETNKRMSLKGIHEWSLQPAESRRDMNFKGTSKDSGMQVTSSNKRKHKNSHKGEGDQEEKPAKRQKPTDSTSNTATRKAHDSSNVRHHQTLSGQQQNPSF</sequence>
<gene>
    <name evidence="2" type="ORF">PGQ11_011882</name>
</gene>
<feature type="region of interest" description="Disordered" evidence="1">
    <location>
        <begin position="1"/>
        <end position="29"/>
    </location>
</feature>
<reference evidence="2 3" key="1">
    <citation type="journal article" date="2024" name="IMA Fungus">
        <title>Apiospora arundinis, a panoply of carbohydrate-active enzymes and secondary metabolites.</title>
        <authorList>
            <person name="Sorensen T."/>
            <person name="Petersen C."/>
            <person name="Muurmann A.T."/>
            <person name="Christiansen J.V."/>
            <person name="Brundto M.L."/>
            <person name="Overgaard C.K."/>
            <person name="Boysen A.T."/>
            <person name="Wollenberg R.D."/>
            <person name="Larsen T.O."/>
            <person name="Sorensen J.L."/>
            <person name="Nielsen K.L."/>
            <person name="Sondergaard T.E."/>
        </authorList>
    </citation>
    <scope>NUCLEOTIDE SEQUENCE [LARGE SCALE GENOMIC DNA]</scope>
    <source>
        <strain evidence="2 3">AAU 773</strain>
    </source>
</reference>
<name>A0ABR2I1T6_9PEZI</name>
<accession>A0ABR2I1T6</accession>
<feature type="compositionally biased region" description="Polar residues" evidence="1">
    <location>
        <begin position="159"/>
        <end position="169"/>
    </location>
</feature>
<proteinExistence type="predicted"/>
<evidence type="ECO:0000313" key="2">
    <source>
        <dbReference type="EMBL" id="KAK8855970.1"/>
    </source>
</evidence>
<feature type="compositionally biased region" description="Polar residues" evidence="1">
    <location>
        <begin position="98"/>
        <end position="109"/>
    </location>
</feature>
<keyword evidence="3" id="KW-1185">Reference proteome</keyword>
<evidence type="ECO:0000313" key="3">
    <source>
        <dbReference type="Proteomes" id="UP001390339"/>
    </source>
</evidence>
<feature type="compositionally biased region" description="Polar residues" evidence="1">
    <location>
        <begin position="1"/>
        <end position="12"/>
    </location>
</feature>
<organism evidence="2 3">
    <name type="scientific">Apiospora arundinis</name>
    <dbReference type="NCBI Taxonomy" id="335852"/>
    <lineage>
        <taxon>Eukaryota</taxon>
        <taxon>Fungi</taxon>
        <taxon>Dikarya</taxon>
        <taxon>Ascomycota</taxon>
        <taxon>Pezizomycotina</taxon>
        <taxon>Sordariomycetes</taxon>
        <taxon>Xylariomycetidae</taxon>
        <taxon>Amphisphaeriales</taxon>
        <taxon>Apiosporaceae</taxon>
        <taxon>Apiospora</taxon>
    </lineage>
</organism>
<dbReference type="Proteomes" id="UP001390339">
    <property type="component" value="Unassembled WGS sequence"/>
</dbReference>
<dbReference type="EMBL" id="JAPCWZ010000007">
    <property type="protein sequence ID" value="KAK8855970.1"/>
    <property type="molecule type" value="Genomic_DNA"/>
</dbReference>